<sequence>MTPRRHSLVLRLIATGAIWAAALLVAGGIALTGLYERAVLGALESRLQSTVNALVAASETSADGEVSLAREPTDPEYNLVFSGRYWQIADWRTEDRLRVIARSRSLWDERLRPPDRLMEAAAAQPGTPITMKTVGPDEEPLRVIAQAVILSGRPDMVVVLAAEDQRPADREVRRFGLISLGLIAFFAIALVAGLVLQVRFGLAPLFRMREAVAAVREGQAERVEGQFPSELQPLGDELNSLIDHSREVVERARTHVGNLAHALKTPIAVLLNESRSEQGGFAELVERQADTMSRQVDHHLRRARAAAHAKAVGAKTDVCATLDDLTRTLQRIYGRQGISIGFECEGEVFFRGERQDLEEMAGNLLDNACKWSGGEVKATVRLAGDGRFELLVEDDGPGMDAERREQALQRGVRLDESTPGSGLGLSIVGDLAAVYGGALTLSESELGGLLARLELPSRKR</sequence>
<keyword evidence="13" id="KW-0547">Nucleotide-binding</keyword>
<comment type="catalytic activity">
    <reaction evidence="1">
        <text>ATP + protein L-histidine = ADP + protein N-phospho-L-histidine.</text>
        <dbReference type="EC" id="2.7.13.3"/>
    </reaction>
</comment>
<evidence type="ECO:0000259" key="12">
    <source>
        <dbReference type="PROSITE" id="PS50885"/>
    </source>
</evidence>
<dbReference type="InterPro" id="IPR050428">
    <property type="entry name" value="TCS_sensor_his_kinase"/>
</dbReference>
<keyword evidence="5" id="KW-0808">Transferase</keyword>
<keyword evidence="8 10" id="KW-1133">Transmembrane helix</keyword>
<dbReference type="EMBL" id="JBHRSV010000001">
    <property type="protein sequence ID" value="MFC2925157.1"/>
    <property type="molecule type" value="Genomic_DNA"/>
</dbReference>
<name>A0ABV6ZUP1_9PROT</name>
<proteinExistence type="predicted"/>
<keyword evidence="13" id="KW-0067">ATP-binding</keyword>
<evidence type="ECO:0000256" key="9">
    <source>
        <dbReference type="ARBA" id="ARBA00023012"/>
    </source>
</evidence>
<dbReference type="PANTHER" id="PTHR45436:SF5">
    <property type="entry name" value="SENSOR HISTIDINE KINASE TRCS"/>
    <property type="match status" value="1"/>
</dbReference>
<keyword evidence="4" id="KW-0597">Phosphoprotein</keyword>
<evidence type="ECO:0000256" key="10">
    <source>
        <dbReference type="SAM" id="Phobius"/>
    </source>
</evidence>
<evidence type="ECO:0000256" key="7">
    <source>
        <dbReference type="ARBA" id="ARBA00022777"/>
    </source>
</evidence>
<evidence type="ECO:0000256" key="2">
    <source>
        <dbReference type="ARBA" id="ARBA00004370"/>
    </source>
</evidence>
<evidence type="ECO:0000259" key="11">
    <source>
        <dbReference type="PROSITE" id="PS50109"/>
    </source>
</evidence>
<organism evidence="13 14">
    <name type="scientific">Hyphobacterium vulgare</name>
    <dbReference type="NCBI Taxonomy" id="1736751"/>
    <lineage>
        <taxon>Bacteria</taxon>
        <taxon>Pseudomonadati</taxon>
        <taxon>Pseudomonadota</taxon>
        <taxon>Alphaproteobacteria</taxon>
        <taxon>Maricaulales</taxon>
        <taxon>Maricaulaceae</taxon>
        <taxon>Hyphobacterium</taxon>
    </lineage>
</organism>
<feature type="transmembrane region" description="Helical" evidence="10">
    <location>
        <begin position="175"/>
        <end position="196"/>
    </location>
</feature>
<dbReference type="PROSITE" id="PS50109">
    <property type="entry name" value="HIS_KIN"/>
    <property type="match status" value="1"/>
</dbReference>
<dbReference type="Proteomes" id="UP001595379">
    <property type="component" value="Unassembled WGS sequence"/>
</dbReference>
<evidence type="ECO:0000313" key="13">
    <source>
        <dbReference type="EMBL" id="MFC2925157.1"/>
    </source>
</evidence>
<keyword evidence="9" id="KW-0902">Two-component regulatory system</keyword>
<dbReference type="InterPro" id="IPR003594">
    <property type="entry name" value="HATPase_dom"/>
</dbReference>
<feature type="domain" description="HAMP" evidence="12">
    <location>
        <begin position="199"/>
        <end position="250"/>
    </location>
</feature>
<dbReference type="EC" id="2.7.13.3" evidence="3"/>
<evidence type="ECO:0000256" key="4">
    <source>
        <dbReference type="ARBA" id="ARBA00022553"/>
    </source>
</evidence>
<feature type="transmembrane region" description="Helical" evidence="10">
    <location>
        <begin position="12"/>
        <end position="35"/>
    </location>
</feature>
<dbReference type="InterPro" id="IPR036097">
    <property type="entry name" value="HisK_dim/P_sf"/>
</dbReference>
<dbReference type="SMART" id="SM00387">
    <property type="entry name" value="HATPase_c"/>
    <property type="match status" value="1"/>
</dbReference>
<dbReference type="PROSITE" id="PS50885">
    <property type="entry name" value="HAMP"/>
    <property type="match status" value="1"/>
</dbReference>
<evidence type="ECO:0000256" key="3">
    <source>
        <dbReference type="ARBA" id="ARBA00012438"/>
    </source>
</evidence>
<keyword evidence="6 10" id="KW-0812">Transmembrane</keyword>
<dbReference type="RefSeq" id="WP_343164036.1">
    <property type="nucleotide sequence ID" value="NZ_JBHRSV010000001.1"/>
</dbReference>
<dbReference type="Pfam" id="PF02518">
    <property type="entry name" value="HATPase_c"/>
    <property type="match status" value="1"/>
</dbReference>
<dbReference type="InterPro" id="IPR036890">
    <property type="entry name" value="HATPase_C_sf"/>
</dbReference>
<dbReference type="GO" id="GO:0005524">
    <property type="term" value="F:ATP binding"/>
    <property type="evidence" value="ECO:0007669"/>
    <property type="project" value="UniProtKB-KW"/>
</dbReference>
<evidence type="ECO:0000256" key="5">
    <source>
        <dbReference type="ARBA" id="ARBA00022679"/>
    </source>
</evidence>
<keyword evidence="10" id="KW-0472">Membrane</keyword>
<dbReference type="InterPro" id="IPR003660">
    <property type="entry name" value="HAMP_dom"/>
</dbReference>
<dbReference type="Gene3D" id="1.10.287.130">
    <property type="match status" value="1"/>
</dbReference>
<dbReference type="Gene3D" id="3.30.565.10">
    <property type="entry name" value="Histidine kinase-like ATPase, C-terminal domain"/>
    <property type="match status" value="1"/>
</dbReference>
<dbReference type="SUPFAM" id="SSF47384">
    <property type="entry name" value="Homodimeric domain of signal transducing histidine kinase"/>
    <property type="match status" value="1"/>
</dbReference>
<comment type="caution">
    <text evidence="13">The sequence shown here is derived from an EMBL/GenBank/DDBJ whole genome shotgun (WGS) entry which is preliminary data.</text>
</comment>
<keyword evidence="7" id="KW-0418">Kinase</keyword>
<keyword evidence="14" id="KW-1185">Reference proteome</keyword>
<protein>
    <recommendedName>
        <fullName evidence="3">histidine kinase</fullName>
        <ecNumber evidence="3">2.7.13.3</ecNumber>
    </recommendedName>
</protein>
<comment type="subcellular location">
    <subcellularLocation>
        <location evidence="2">Membrane</location>
    </subcellularLocation>
</comment>
<reference evidence="14" key="1">
    <citation type="journal article" date="2019" name="Int. J. Syst. Evol. Microbiol.">
        <title>The Global Catalogue of Microorganisms (GCM) 10K type strain sequencing project: providing services to taxonomists for standard genome sequencing and annotation.</title>
        <authorList>
            <consortium name="The Broad Institute Genomics Platform"/>
            <consortium name="The Broad Institute Genome Sequencing Center for Infectious Disease"/>
            <person name="Wu L."/>
            <person name="Ma J."/>
        </authorList>
    </citation>
    <scope>NUCLEOTIDE SEQUENCE [LARGE SCALE GENOMIC DNA]</scope>
    <source>
        <strain evidence="14">KCTC 52487</strain>
    </source>
</reference>
<dbReference type="InterPro" id="IPR005467">
    <property type="entry name" value="His_kinase_dom"/>
</dbReference>
<dbReference type="PANTHER" id="PTHR45436">
    <property type="entry name" value="SENSOR HISTIDINE KINASE YKOH"/>
    <property type="match status" value="1"/>
</dbReference>
<evidence type="ECO:0000256" key="1">
    <source>
        <dbReference type="ARBA" id="ARBA00000085"/>
    </source>
</evidence>
<evidence type="ECO:0000256" key="6">
    <source>
        <dbReference type="ARBA" id="ARBA00022692"/>
    </source>
</evidence>
<gene>
    <name evidence="13" type="ORF">ACFOOR_03465</name>
</gene>
<dbReference type="SUPFAM" id="SSF55874">
    <property type="entry name" value="ATPase domain of HSP90 chaperone/DNA topoisomerase II/histidine kinase"/>
    <property type="match status" value="1"/>
</dbReference>
<accession>A0ABV6ZUP1</accession>
<evidence type="ECO:0000313" key="14">
    <source>
        <dbReference type="Proteomes" id="UP001595379"/>
    </source>
</evidence>
<evidence type="ECO:0000256" key="8">
    <source>
        <dbReference type="ARBA" id="ARBA00022989"/>
    </source>
</evidence>
<feature type="domain" description="Histidine kinase" evidence="11">
    <location>
        <begin position="258"/>
        <end position="459"/>
    </location>
</feature>